<evidence type="ECO:0000313" key="2">
    <source>
        <dbReference type="EMBL" id="TVU13714.1"/>
    </source>
</evidence>
<protein>
    <recommendedName>
        <fullName evidence="1">RNase H type-1 domain-containing protein</fullName>
    </recommendedName>
</protein>
<gene>
    <name evidence="2" type="ORF">EJB05_37134</name>
</gene>
<reference evidence="2 3" key="1">
    <citation type="journal article" date="2019" name="Sci. Rep.">
        <title>A high-quality genome of Eragrostis curvula grass provides insights into Poaceae evolution and supports new strategies to enhance forage quality.</title>
        <authorList>
            <person name="Carballo J."/>
            <person name="Santos B.A.C.M."/>
            <person name="Zappacosta D."/>
            <person name="Garbus I."/>
            <person name="Selva J.P."/>
            <person name="Gallo C.A."/>
            <person name="Diaz A."/>
            <person name="Albertini E."/>
            <person name="Caccamo M."/>
            <person name="Echenique V."/>
        </authorList>
    </citation>
    <scope>NUCLEOTIDE SEQUENCE [LARGE SCALE GENOMIC DNA]</scope>
    <source>
        <strain evidence="3">cv. Victoria</strain>
        <tissue evidence="2">Leaf</tissue>
    </source>
</reference>
<dbReference type="InterPro" id="IPR036397">
    <property type="entry name" value="RNaseH_sf"/>
</dbReference>
<dbReference type="SUPFAM" id="SSF53098">
    <property type="entry name" value="Ribonuclease H-like"/>
    <property type="match status" value="1"/>
</dbReference>
<proteinExistence type="predicted"/>
<dbReference type="InterPro" id="IPR052929">
    <property type="entry name" value="RNase_H-like_EbsB-rel"/>
</dbReference>
<dbReference type="GO" id="GO:0004523">
    <property type="term" value="F:RNA-DNA hybrid ribonuclease activity"/>
    <property type="evidence" value="ECO:0007669"/>
    <property type="project" value="InterPro"/>
</dbReference>
<dbReference type="InterPro" id="IPR002156">
    <property type="entry name" value="RNaseH_domain"/>
</dbReference>
<comment type="caution">
    <text evidence="2">The sequence shown here is derived from an EMBL/GenBank/DDBJ whole genome shotgun (WGS) entry which is preliminary data.</text>
</comment>
<evidence type="ECO:0000259" key="1">
    <source>
        <dbReference type="Pfam" id="PF13456"/>
    </source>
</evidence>
<feature type="domain" description="RNase H type-1" evidence="1">
    <location>
        <begin position="5"/>
        <end position="125"/>
    </location>
</feature>
<dbReference type="PANTHER" id="PTHR47074:SF73">
    <property type="entry name" value="OS04G0448401 PROTEIN"/>
    <property type="match status" value="1"/>
</dbReference>
<dbReference type="GO" id="GO:0003676">
    <property type="term" value="F:nucleic acid binding"/>
    <property type="evidence" value="ECO:0007669"/>
    <property type="project" value="InterPro"/>
</dbReference>
<dbReference type="Pfam" id="PF13456">
    <property type="entry name" value="RVT_3"/>
    <property type="match status" value="1"/>
</dbReference>
<dbReference type="OrthoDB" id="694569at2759"/>
<dbReference type="Proteomes" id="UP000324897">
    <property type="component" value="Unassembled WGS sequence"/>
</dbReference>
<dbReference type="Gramene" id="TVU13714">
    <property type="protein sequence ID" value="TVU13714"/>
    <property type="gene ID" value="EJB05_37134"/>
</dbReference>
<feature type="non-terminal residue" evidence="2">
    <location>
        <position position="1"/>
    </location>
</feature>
<keyword evidence="3" id="KW-1185">Reference proteome</keyword>
<dbReference type="Gene3D" id="3.30.420.10">
    <property type="entry name" value="Ribonuclease H-like superfamily/Ribonuclease H"/>
    <property type="match status" value="1"/>
</dbReference>
<dbReference type="AlphaFoldDB" id="A0A5J9TQV2"/>
<evidence type="ECO:0000313" key="3">
    <source>
        <dbReference type="Proteomes" id="UP000324897"/>
    </source>
</evidence>
<sequence length="151" mass="16158">MIKVNVDAALSKNSGVAVAAAVARHTNGDFAGTSAVVVEDIVDPETMEAIACKEGLALASDLIMEQFRLACDGANVMKSIKEAGMGPYGHIVQEIRARARYFVKVDFVYENRASNVDAHNLARSCISAALGRHVWSLSPADGVCKTYDYAH</sequence>
<dbReference type="InterPro" id="IPR012337">
    <property type="entry name" value="RNaseH-like_sf"/>
</dbReference>
<dbReference type="EMBL" id="RWGY01000031">
    <property type="protein sequence ID" value="TVU13714.1"/>
    <property type="molecule type" value="Genomic_DNA"/>
</dbReference>
<organism evidence="2 3">
    <name type="scientific">Eragrostis curvula</name>
    <name type="common">weeping love grass</name>
    <dbReference type="NCBI Taxonomy" id="38414"/>
    <lineage>
        <taxon>Eukaryota</taxon>
        <taxon>Viridiplantae</taxon>
        <taxon>Streptophyta</taxon>
        <taxon>Embryophyta</taxon>
        <taxon>Tracheophyta</taxon>
        <taxon>Spermatophyta</taxon>
        <taxon>Magnoliopsida</taxon>
        <taxon>Liliopsida</taxon>
        <taxon>Poales</taxon>
        <taxon>Poaceae</taxon>
        <taxon>PACMAD clade</taxon>
        <taxon>Chloridoideae</taxon>
        <taxon>Eragrostideae</taxon>
        <taxon>Eragrostidinae</taxon>
        <taxon>Eragrostis</taxon>
    </lineage>
</organism>
<name>A0A5J9TQV2_9POAL</name>
<accession>A0A5J9TQV2</accession>
<dbReference type="PANTHER" id="PTHR47074">
    <property type="entry name" value="BNAC02G40300D PROTEIN"/>
    <property type="match status" value="1"/>
</dbReference>